<dbReference type="Pfam" id="PF00300">
    <property type="entry name" value="His_Phos_1"/>
    <property type="match status" value="1"/>
</dbReference>
<evidence type="ECO:0000313" key="3">
    <source>
        <dbReference type="Proteomes" id="UP001157126"/>
    </source>
</evidence>
<dbReference type="InterPro" id="IPR050275">
    <property type="entry name" value="PGM_Phosphatase"/>
</dbReference>
<dbReference type="PROSITE" id="PS00175">
    <property type="entry name" value="PG_MUTASE"/>
    <property type="match status" value="1"/>
</dbReference>
<evidence type="ECO:0000313" key="2">
    <source>
        <dbReference type="EMBL" id="GMA41029.1"/>
    </source>
</evidence>
<dbReference type="Gene3D" id="3.40.50.1240">
    <property type="entry name" value="Phosphoglycerate mutase-like"/>
    <property type="match status" value="1"/>
</dbReference>
<dbReference type="GO" id="GO:0016853">
    <property type="term" value="F:isomerase activity"/>
    <property type="evidence" value="ECO:0007669"/>
    <property type="project" value="UniProtKB-KW"/>
</dbReference>
<dbReference type="SMART" id="SM00855">
    <property type="entry name" value="PGAM"/>
    <property type="match status" value="1"/>
</dbReference>
<dbReference type="CDD" id="cd07067">
    <property type="entry name" value="HP_PGM_like"/>
    <property type="match status" value="1"/>
</dbReference>
<feature type="compositionally biased region" description="Acidic residues" evidence="1">
    <location>
        <begin position="214"/>
        <end position="223"/>
    </location>
</feature>
<dbReference type="RefSeq" id="WP_284304630.1">
    <property type="nucleotide sequence ID" value="NZ_BSUO01000001.1"/>
</dbReference>
<dbReference type="InterPro" id="IPR013078">
    <property type="entry name" value="His_Pase_superF_clade-1"/>
</dbReference>
<dbReference type="EMBL" id="BSUO01000001">
    <property type="protein sequence ID" value="GMA41029.1"/>
    <property type="molecule type" value="Genomic_DNA"/>
</dbReference>
<dbReference type="PANTHER" id="PTHR48100">
    <property type="entry name" value="BROAD-SPECIFICITY PHOSPHATASE YOR283W-RELATED"/>
    <property type="match status" value="1"/>
</dbReference>
<dbReference type="Proteomes" id="UP001157126">
    <property type="component" value="Unassembled WGS sequence"/>
</dbReference>
<reference evidence="3" key="1">
    <citation type="journal article" date="2019" name="Int. J. Syst. Evol. Microbiol.">
        <title>The Global Catalogue of Microorganisms (GCM) 10K type strain sequencing project: providing services to taxonomists for standard genome sequencing and annotation.</title>
        <authorList>
            <consortium name="The Broad Institute Genomics Platform"/>
            <consortium name="The Broad Institute Genome Sequencing Center for Infectious Disease"/>
            <person name="Wu L."/>
            <person name="Ma J."/>
        </authorList>
    </citation>
    <scope>NUCLEOTIDE SEQUENCE [LARGE SCALE GENOMIC DNA]</scope>
    <source>
        <strain evidence="3">NBRC 113072</strain>
    </source>
</reference>
<sequence>MRLFLVRHGQTTSNIGHHLDTAIPGADLSDRGRRQAEAIPAALADESIDLIVVSDLVRTQQTAAPLARSRGMEPWIRGGIREISAGDLEMRNDHDAIEEYIEGVFDWDTDPDVRVANGETGREVMARFDEVVEEVAREVGDGTALLVSHGAVIRVWAALRCENIDLAYAADHWVPNTAMLTLVGDPDTGWRMEAWLEEPLGGHDLDSEGGPTGEPEDEATDED</sequence>
<organism evidence="2 3">
    <name type="scientific">Mobilicoccus caccae</name>
    <dbReference type="NCBI Taxonomy" id="1859295"/>
    <lineage>
        <taxon>Bacteria</taxon>
        <taxon>Bacillati</taxon>
        <taxon>Actinomycetota</taxon>
        <taxon>Actinomycetes</taxon>
        <taxon>Micrococcales</taxon>
        <taxon>Dermatophilaceae</taxon>
        <taxon>Mobilicoccus</taxon>
    </lineage>
</organism>
<accession>A0ABQ6IU80</accession>
<dbReference type="InterPro" id="IPR029033">
    <property type="entry name" value="His_PPase_superfam"/>
</dbReference>
<dbReference type="PANTHER" id="PTHR48100:SF58">
    <property type="entry name" value="PE-PGRS FAMILY PROTEIN PE_PGRS11"/>
    <property type="match status" value="1"/>
</dbReference>
<gene>
    <name evidence="2" type="ORF">GCM10025883_30740</name>
</gene>
<protein>
    <submittedName>
        <fullName evidence="2">Isomerase</fullName>
    </submittedName>
</protein>
<evidence type="ECO:0000256" key="1">
    <source>
        <dbReference type="SAM" id="MobiDB-lite"/>
    </source>
</evidence>
<comment type="caution">
    <text evidence="2">The sequence shown here is derived from an EMBL/GenBank/DDBJ whole genome shotgun (WGS) entry which is preliminary data.</text>
</comment>
<keyword evidence="2" id="KW-0413">Isomerase</keyword>
<dbReference type="InterPro" id="IPR001345">
    <property type="entry name" value="PG/BPGM_mutase_AS"/>
</dbReference>
<proteinExistence type="predicted"/>
<name>A0ABQ6IU80_9MICO</name>
<dbReference type="SUPFAM" id="SSF53254">
    <property type="entry name" value="Phosphoglycerate mutase-like"/>
    <property type="match status" value="1"/>
</dbReference>
<feature type="region of interest" description="Disordered" evidence="1">
    <location>
        <begin position="198"/>
        <end position="223"/>
    </location>
</feature>
<keyword evidence="3" id="KW-1185">Reference proteome</keyword>